<name>A0A1G9QC71_9BACT</name>
<dbReference type="PIRSF" id="PIRSF006707">
    <property type="entry name" value="MJ1563"/>
    <property type="match status" value="1"/>
</dbReference>
<sequence length="173" mass="20097">MTYEEGKQKFVQTWGTLGSTWGINRTMAQIHALLLISPRPLCGDEIMEELQISRGNANMNIRALVDWGLVRKEIIAGDRRDFYSAEKDTYRVMLQIMKERRRRELAPVVGALDELRAAPLERSAGESEAEAEEFTKMVHALSDFTQKADQMLEMMIRRDEHWFYGKLMKMLIK</sequence>
<dbReference type="Pfam" id="PF12802">
    <property type="entry name" value="MarR_2"/>
    <property type="match status" value="1"/>
</dbReference>
<dbReference type="EMBL" id="FNFO01000010">
    <property type="protein sequence ID" value="SDM08616.1"/>
    <property type="molecule type" value="Genomic_DNA"/>
</dbReference>
<protein>
    <recommendedName>
        <fullName evidence="4">HTH-type transcriptional regulator</fullName>
    </recommendedName>
</protein>
<gene>
    <name evidence="6" type="ORF">SAMN05421823_110119</name>
</gene>
<dbReference type="STRING" id="1075417.SAMN05421823_110119"/>
<dbReference type="PANTHER" id="PTHR38465">
    <property type="entry name" value="HTH-TYPE TRANSCRIPTIONAL REGULATOR MJ1563-RELATED"/>
    <property type="match status" value="1"/>
</dbReference>
<evidence type="ECO:0000313" key="6">
    <source>
        <dbReference type="EMBL" id="SDM08616.1"/>
    </source>
</evidence>
<dbReference type="Proteomes" id="UP000198510">
    <property type="component" value="Unassembled WGS sequence"/>
</dbReference>
<reference evidence="6 7" key="1">
    <citation type="submission" date="2016-10" db="EMBL/GenBank/DDBJ databases">
        <authorList>
            <person name="de Groot N.N."/>
        </authorList>
    </citation>
    <scope>NUCLEOTIDE SEQUENCE [LARGE SCALE GENOMIC DNA]</scope>
    <source>
        <strain evidence="6 7">DSM 25186</strain>
    </source>
</reference>
<dbReference type="GO" id="GO:0003700">
    <property type="term" value="F:DNA-binding transcription factor activity"/>
    <property type="evidence" value="ECO:0007669"/>
    <property type="project" value="InterPro"/>
</dbReference>
<dbReference type="RefSeq" id="WP_089686157.1">
    <property type="nucleotide sequence ID" value="NZ_FNFO01000010.1"/>
</dbReference>
<evidence type="ECO:0000256" key="1">
    <source>
        <dbReference type="ARBA" id="ARBA00023015"/>
    </source>
</evidence>
<feature type="domain" description="HTH marR-type" evidence="5">
    <location>
        <begin position="22"/>
        <end position="80"/>
    </location>
</feature>
<dbReference type="InterPro" id="IPR026282">
    <property type="entry name" value="MJ1563"/>
</dbReference>
<keyword evidence="7" id="KW-1185">Reference proteome</keyword>
<evidence type="ECO:0000256" key="3">
    <source>
        <dbReference type="ARBA" id="ARBA00023163"/>
    </source>
</evidence>
<keyword evidence="2 4" id="KW-0238">DNA-binding</keyword>
<dbReference type="AlphaFoldDB" id="A0A1G9QC71"/>
<dbReference type="PANTHER" id="PTHR38465:SF1">
    <property type="entry name" value="HTH-TYPE TRANSCRIPTIONAL REGULATOR MJ1563-RELATED"/>
    <property type="match status" value="1"/>
</dbReference>
<dbReference type="GO" id="GO:0003677">
    <property type="term" value="F:DNA binding"/>
    <property type="evidence" value="ECO:0007669"/>
    <property type="project" value="UniProtKB-UniRule"/>
</dbReference>
<organism evidence="6 7">
    <name type="scientific">Catalinimonas alkaloidigena</name>
    <dbReference type="NCBI Taxonomy" id="1075417"/>
    <lineage>
        <taxon>Bacteria</taxon>
        <taxon>Pseudomonadati</taxon>
        <taxon>Bacteroidota</taxon>
        <taxon>Cytophagia</taxon>
        <taxon>Cytophagales</taxon>
        <taxon>Catalimonadaceae</taxon>
        <taxon>Catalinimonas</taxon>
    </lineage>
</organism>
<dbReference type="InterPro" id="IPR036390">
    <property type="entry name" value="WH_DNA-bd_sf"/>
</dbReference>
<dbReference type="SUPFAM" id="SSF46785">
    <property type="entry name" value="Winged helix' DNA-binding domain"/>
    <property type="match status" value="1"/>
</dbReference>
<dbReference type="OrthoDB" id="9792628at2"/>
<evidence type="ECO:0000259" key="5">
    <source>
        <dbReference type="Pfam" id="PF12802"/>
    </source>
</evidence>
<dbReference type="CDD" id="cd00090">
    <property type="entry name" value="HTH_ARSR"/>
    <property type="match status" value="1"/>
</dbReference>
<dbReference type="Gene3D" id="1.10.10.10">
    <property type="entry name" value="Winged helix-like DNA-binding domain superfamily/Winged helix DNA-binding domain"/>
    <property type="match status" value="1"/>
</dbReference>
<evidence type="ECO:0000313" key="7">
    <source>
        <dbReference type="Proteomes" id="UP000198510"/>
    </source>
</evidence>
<proteinExistence type="inferred from homology"/>
<dbReference type="InterPro" id="IPR052362">
    <property type="entry name" value="HTH-GbsR_regulator"/>
</dbReference>
<keyword evidence="1 4" id="KW-0805">Transcription regulation</keyword>
<dbReference type="InterPro" id="IPR011991">
    <property type="entry name" value="ArsR-like_HTH"/>
</dbReference>
<comment type="similarity">
    <text evidence="4">Belongs to the GbsR family.</text>
</comment>
<dbReference type="InterPro" id="IPR000835">
    <property type="entry name" value="HTH_MarR-typ"/>
</dbReference>
<accession>A0A1G9QC71</accession>
<keyword evidence="3 4" id="KW-0804">Transcription</keyword>
<evidence type="ECO:0000256" key="4">
    <source>
        <dbReference type="PIRNR" id="PIRNR006707"/>
    </source>
</evidence>
<dbReference type="InterPro" id="IPR036388">
    <property type="entry name" value="WH-like_DNA-bd_sf"/>
</dbReference>
<evidence type="ECO:0000256" key="2">
    <source>
        <dbReference type="ARBA" id="ARBA00023125"/>
    </source>
</evidence>